<dbReference type="OrthoDB" id="10355573at2759"/>
<sequence length="201" mass="21806">MVKPWLLGALLKTLAFAEDFEAAEAPPVSLLQLKLQLSRNSEPEILGEAHVTDGDAESFGSKALCSGSFEVCEVALPETCAYIPGCSTSKGETAYGGWCSGEGCAHLDQENCLLNSKSKCHWRYVKSDPETLCRGDLGRWQNPGCSFSNDPEACMWMPGCNWAGQNHFGGWCTGDKPHCAMETSVFACQDAQCHWQSSAQL</sequence>
<evidence type="ECO:0000256" key="1">
    <source>
        <dbReference type="SAM" id="SignalP"/>
    </source>
</evidence>
<evidence type="ECO:0000313" key="2">
    <source>
        <dbReference type="EMBL" id="CAI4003503.1"/>
    </source>
</evidence>
<evidence type="ECO:0000313" key="3">
    <source>
        <dbReference type="EMBL" id="CAL1156878.1"/>
    </source>
</evidence>
<proteinExistence type="predicted"/>
<organism evidence="2">
    <name type="scientific">Cladocopium goreaui</name>
    <dbReference type="NCBI Taxonomy" id="2562237"/>
    <lineage>
        <taxon>Eukaryota</taxon>
        <taxon>Sar</taxon>
        <taxon>Alveolata</taxon>
        <taxon>Dinophyceae</taxon>
        <taxon>Suessiales</taxon>
        <taxon>Symbiodiniaceae</taxon>
        <taxon>Cladocopium</taxon>
    </lineage>
</organism>
<keyword evidence="1" id="KW-0732">Signal</keyword>
<dbReference type="EMBL" id="CAMXCT020003279">
    <property type="protein sequence ID" value="CAL1156878.1"/>
    <property type="molecule type" value="Genomic_DNA"/>
</dbReference>
<gene>
    <name evidence="2" type="ORF">C1SCF055_LOCUS29365</name>
</gene>
<evidence type="ECO:0000313" key="4">
    <source>
        <dbReference type="Proteomes" id="UP001152797"/>
    </source>
</evidence>
<dbReference type="EMBL" id="CAMXCT010003279">
    <property type="protein sequence ID" value="CAI4003503.1"/>
    <property type="molecule type" value="Genomic_DNA"/>
</dbReference>
<feature type="signal peptide" evidence="1">
    <location>
        <begin position="1"/>
        <end position="17"/>
    </location>
</feature>
<reference evidence="2" key="1">
    <citation type="submission" date="2022-10" db="EMBL/GenBank/DDBJ databases">
        <authorList>
            <person name="Chen Y."/>
            <person name="Dougan E. K."/>
            <person name="Chan C."/>
            <person name="Rhodes N."/>
            <person name="Thang M."/>
        </authorList>
    </citation>
    <scope>NUCLEOTIDE SEQUENCE</scope>
</reference>
<dbReference type="Proteomes" id="UP001152797">
    <property type="component" value="Unassembled WGS sequence"/>
</dbReference>
<dbReference type="EMBL" id="CAMXCT030003279">
    <property type="protein sequence ID" value="CAL4790815.1"/>
    <property type="molecule type" value="Genomic_DNA"/>
</dbReference>
<protein>
    <submittedName>
        <fullName evidence="2">Uncharacterized protein</fullName>
    </submittedName>
</protein>
<keyword evidence="4" id="KW-1185">Reference proteome</keyword>
<name>A0A9P1G803_9DINO</name>
<feature type="chain" id="PRO_5043272553" evidence="1">
    <location>
        <begin position="18"/>
        <end position="201"/>
    </location>
</feature>
<dbReference type="AlphaFoldDB" id="A0A9P1G803"/>
<comment type="caution">
    <text evidence="2">The sequence shown here is derived from an EMBL/GenBank/DDBJ whole genome shotgun (WGS) entry which is preliminary data.</text>
</comment>
<accession>A0A9P1G803</accession>
<reference evidence="3" key="2">
    <citation type="submission" date="2024-04" db="EMBL/GenBank/DDBJ databases">
        <authorList>
            <person name="Chen Y."/>
            <person name="Shah S."/>
            <person name="Dougan E. K."/>
            <person name="Thang M."/>
            <person name="Chan C."/>
        </authorList>
    </citation>
    <scope>NUCLEOTIDE SEQUENCE [LARGE SCALE GENOMIC DNA]</scope>
</reference>